<evidence type="ECO:0000256" key="2">
    <source>
        <dbReference type="ARBA" id="ARBA00022801"/>
    </source>
</evidence>
<dbReference type="PROSITE" id="PS00122">
    <property type="entry name" value="CARBOXYLESTERASE_B_1"/>
    <property type="match status" value="1"/>
</dbReference>
<feature type="signal peptide" evidence="4">
    <location>
        <begin position="1"/>
        <end position="30"/>
    </location>
</feature>
<dbReference type="PANTHER" id="PTHR43918:SF4">
    <property type="entry name" value="CARBOXYLIC ESTER HYDROLASE"/>
    <property type="match status" value="1"/>
</dbReference>
<dbReference type="InterPro" id="IPR000997">
    <property type="entry name" value="Cholinesterase"/>
</dbReference>
<name>A0AAD4EQ74_9PEZI</name>
<dbReference type="PRINTS" id="PR00878">
    <property type="entry name" value="CHOLNESTRASE"/>
</dbReference>
<comment type="caution">
    <text evidence="6">The sequence shown here is derived from an EMBL/GenBank/DDBJ whole genome shotgun (WGS) entry which is preliminary data.</text>
</comment>
<dbReference type="Gene3D" id="3.40.50.1820">
    <property type="entry name" value="alpha/beta hydrolase"/>
    <property type="match status" value="2"/>
</dbReference>
<keyword evidence="7" id="KW-1185">Reference proteome</keyword>
<dbReference type="InterPro" id="IPR029058">
    <property type="entry name" value="AB_hydrolase_fold"/>
</dbReference>
<dbReference type="EC" id="3.1.1.-" evidence="4"/>
<accession>A0AAD4EQ74</accession>
<feature type="chain" id="PRO_5041768950" description="Carboxylic ester hydrolase" evidence="4">
    <location>
        <begin position="31"/>
        <end position="546"/>
    </location>
</feature>
<reference evidence="6" key="1">
    <citation type="submission" date="2023-02" db="EMBL/GenBank/DDBJ databases">
        <authorList>
            <person name="Palmer J.M."/>
        </authorList>
    </citation>
    <scope>NUCLEOTIDE SEQUENCE</scope>
    <source>
        <strain evidence="6">FW57</strain>
    </source>
</reference>
<protein>
    <recommendedName>
        <fullName evidence="4">Carboxylic ester hydrolase</fullName>
        <ecNumber evidence="4">3.1.1.-</ecNumber>
    </recommendedName>
</protein>
<keyword evidence="3" id="KW-1015">Disulfide bond</keyword>
<organism evidence="6 7">
    <name type="scientific">Staphylotrichum longicolle</name>
    <dbReference type="NCBI Taxonomy" id="669026"/>
    <lineage>
        <taxon>Eukaryota</taxon>
        <taxon>Fungi</taxon>
        <taxon>Dikarya</taxon>
        <taxon>Ascomycota</taxon>
        <taxon>Pezizomycotina</taxon>
        <taxon>Sordariomycetes</taxon>
        <taxon>Sordariomycetidae</taxon>
        <taxon>Sordariales</taxon>
        <taxon>Chaetomiaceae</taxon>
        <taxon>Staphylotrichum</taxon>
    </lineage>
</organism>
<dbReference type="AlphaFoldDB" id="A0AAD4EQ74"/>
<evidence type="ECO:0000256" key="3">
    <source>
        <dbReference type="ARBA" id="ARBA00023157"/>
    </source>
</evidence>
<dbReference type="EMBL" id="JAHCVI010000005">
    <property type="protein sequence ID" value="KAG7285249.1"/>
    <property type="molecule type" value="Genomic_DNA"/>
</dbReference>
<dbReference type="GO" id="GO:0004104">
    <property type="term" value="F:cholinesterase activity"/>
    <property type="evidence" value="ECO:0007669"/>
    <property type="project" value="InterPro"/>
</dbReference>
<evidence type="ECO:0000256" key="4">
    <source>
        <dbReference type="RuleBase" id="RU361235"/>
    </source>
</evidence>
<dbReference type="SUPFAM" id="SSF53474">
    <property type="entry name" value="alpha/beta-Hydrolases"/>
    <property type="match status" value="1"/>
</dbReference>
<dbReference type="PANTHER" id="PTHR43918">
    <property type="entry name" value="ACETYLCHOLINESTERASE"/>
    <property type="match status" value="1"/>
</dbReference>
<dbReference type="Proteomes" id="UP001197093">
    <property type="component" value="Unassembled WGS sequence"/>
</dbReference>
<keyword evidence="2 4" id="KW-0378">Hydrolase</keyword>
<sequence>MRTVNVTKGVCAGLAATALSLAGLTGLAAADPPASTACSKASANELLTVPTSNGPVTGHVALGTSCVLEYLGIPYAKPPVGKLRFAAPQVIDRQSPYTAADFGFDCPLTPSKPVDYPGFTPQAQRIINYFASGTGNPQDEDCLTLNIWSKATSKARSAKKPVIVFLYGGRFTIGSTNSPFYNGKHLADAQDVVVVTLNYRINVFGFPGAPGSPQNLGLRDQRAAVEWIRDNVAHFGGDSSRIILAGQSSGGVSADYWAYAYPDDPIVSGLVLLSGTAFSFPFNAPPVPARNWNAVVAAVGCNTTTTTASALACMRAIPWQTLKSAAAALKPPPRTRPLRSIPAFYPFPDDTLVFTPAQYHALTSAGRFARVPVLVSTNANEAGYYRIPAFASGVVPTADQTAAFHRESFACPAAYAASAREARGVPAWAMRYAADWPNTRLYDGSGAYHGADLHMVFGGSEEVSGLPEEVGQARLEREVVQRAWGAFAEDPWEGLGREMGWPRWGERGARRESLVVVGEEGVRFVEVGQGTVAEGECEGVVMGAEG</sequence>
<dbReference type="InterPro" id="IPR050654">
    <property type="entry name" value="AChE-related_enzymes"/>
</dbReference>
<dbReference type="InterPro" id="IPR019826">
    <property type="entry name" value="Carboxylesterase_B_AS"/>
</dbReference>
<feature type="domain" description="Carboxylesterase type B" evidence="5">
    <location>
        <begin position="48"/>
        <end position="385"/>
    </location>
</feature>
<evidence type="ECO:0000313" key="7">
    <source>
        <dbReference type="Proteomes" id="UP001197093"/>
    </source>
</evidence>
<proteinExistence type="inferred from homology"/>
<evidence type="ECO:0000256" key="1">
    <source>
        <dbReference type="ARBA" id="ARBA00005964"/>
    </source>
</evidence>
<gene>
    <name evidence="6" type="ORF">NEMBOFW57_009870</name>
</gene>
<evidence type="ECO:0000259" key="5">
    <source>
        <dbReference type="Pfam" id="PF00135"/>
    </source>
</evidence>
<keyword evidence="4" id="KW-0732">Signal</keyword>
<evidence type="ECO:0000313" key="6">
    <source>
        <dbReference type="EMBL" id="KAG7285249.1"/>
    </source>
</evidence>
<comment type="similarity">
    <text evidence="1 4">Belongs to the type-B carboxylesterase/lipase family.</text>
</comment>
<dbReference type="InterPro" id="IPR002018">
    <property type="entry name" value="CarbesteraseB"/>
</dbReference>
<dbReference type="Pfam" id="PF00135">
    <property type="entry name" value="COesterase"/>
    <property type="match status" value="1"/>
</dbReference>